<feature type="transmembrane region" description="Helical" evidence="10">
    <location>
        <begin position="76"/>
        <end position="95"/>
    </location>
</feature>
<organism evidence="13 14">
    <name type="scientific">Glycomyces rutgersensis</name>
    <dbReference type="NCBI Taxonomy" id="58115"/>
    <lineage>
        <taxon>Bacteria</taxon>
        <taxon>Bacillati</taxon>
        <taxon>Actinomycetota</taxon>
        <taxon>Actinomycetes</taxon>
        <taxon>Glycomycetales</taxon>
        <taxon>Glycomycetaceae</taxon>
        <taxon>Glycomyces</taxon>
    </lineage>
</organism>
<keyword evidence="10" id="KW-0472">Membrane</keyword>
<keyword evidence="5" id="KW-0547">Nucleotide-binding</keyword>
<dbReference type="EC" id="2.7.13.3" evidence="2"/>
<protein>
    <recommendedName>
        <fullName evidence="2">histidine kinase</fullName>
        <ecNumber evidence="2">2.7.13.3</ecNumber>
    </recommendedName>
</protein>
<dbReference type="Proteomes" id="UP001501584">
    <property type="component" value="Unassembled WGS sequence"/>
</dbReference>
<reference evidence="14" key="1">
    <citation type="journal article" date="2019" name="Int. J. Syst. Evol. Microbiol.">
        <title>The Global Catalogue of Microorganisms (GCM) 10K type strain sequencing project: providing services to taxonomists for standard genome sequencing and annotation.</title>
        <authorList>
            <consortium name="The Broad Institute Genomics Platform"/>
            <consortium name="The Broad Institute Genome Sequencing Center for Infectious Disease"/>
            <person name="Wu L."/>
            <person name="Ma J."/>
        </authorList>
    </citation>
    <scope>NUCLEOTIDE SEQUENCE [LARGE SCALE GENOMIC DNA]</scope>
    <source>
        <strain evidence="14">JCM 6238</strain>
    </source>
</reference>
<feature type="transmembrane region" description="Helical" evidence="10">
    <location>
        <begin position="149"/>
        <end position="165"/>
    </location>
</feature>
<dbReference type="PANTHER" id="PTHR24421">
    <property type="entry name" value="NITRATE/NITRITE SENSOR PROTEIN NARX-RELATED"/>
    <property type="match status" value="1"/>
</dbReference>
<sequence>MIDMDVSRTLRGAWARPRAAGADGPRPRDLVLIAAVAAVCAFEGAVRPDLEWRAATVLVTVAILAVLPWRRTRPLATAIALAAATSAFALAHTLAGLEPNALVATFVFLTVPYALFRWGSGGDRVIGGTVTAAGLIVSSALGSDPLADLAAGVAFMGGACLIGALRRERLESRARQLESVRLREREALARDLHDTVAHHVSAIVIRAQVAGADPARVAESLTVIEREAQAVLGEMRSLVRTLRAPADFAPTAGLPELARLADPGPPRVAVRIEAPQALPVVVASTLFRIAQEGVTNARRHARGASTVDIEVVADPDAARIVVRDDGAPARSDANGGHGLQGMAERAALLGGEMTAGPDPSGGWTLRAALPLGDRR</sequence>
<keyword evidence="6 13" id="KW-0418">Kinase</keyword>
<evidence type="ECO:0000256" key="2">
    <source>
        <dbReference type="ARBA" id="ARBA00012438"/>
    </source>
</evidence>
<dbReference type="InterPro" id="IPR003594">
    <property type="entry name" value="HATPase_dom"/>
</dbReference>
<evidence type="ECO:0000256" key="5">
    <source>
        <dbReference type="ARBA" id="ARBA00022741"/>
    </source>
</evidence>
<dbReference type="InterPro" id="IPR036890">
    <property type="entry name" value="HATPase_C_sf"/>
</dbReference>
<evidence type="ECO:0000256" key="1">
    <source>
        <dbReference type="ARBA" id="ARBA00000085"/>
    </source>
</evidence>
<dbReference type="Pfam" id="PF07730">
    <property type="entry name" value="HisKA_3"/>
    <property type="match status" value="1"/>
</dbReference>
<dbReference type="Pfam" id="PF02518">
    <property type="entry name" value="HATPase_c"/>
    <property type="match status" value="1"/>
</dbReference>
<keyword evidence="10" id="KW-0812">Transmembrane</keyword>
<dbReference type="GO" id="GO:0016301">
    <property type="term" value="F:kinase activity"/>
    <property type="evidence" value="ECO:0007669"/>
    <property type="project" value="UniProtKB-KW"/>
</dbReference>
<keyword evidence="10" id="KW-1133">Transmembrane helix</keyword>
<evidence type="ECO:0000256" key="6">
    <source>
        <dbReference type="ARBA" id="ARBA00022777"/>
    </source>
</evidence>
<accession>A0ABP5SZ00</accession>
<dbReference type="Gene3D" id="1.20.5.1930">
    <property type="match status" value="1"/>
</dbReference>
<keyword evidence="4" id="KW-0808">Transferase</keyword>
<dbReference type="PANTHER" id="PTHR24421:SF10">
    <property type="entry name" value="NITRATE_NITRITE SENSOR PROTEIN NARQ"/>
    <property type="match status" value="1"/>
</dbReference>
<keyword evidence="14" id="KW-1185">Reference proteome</keyword>
<feature type="domain" description="Signal transduction histidine kinase subgroup 3 dimerisation and phosphoacceptor" evidence="12">
    <location>
        <begin position="184"/>
        <end position="246"/>
    </location>
</feature>
<evidence type="ECO:0000256" key="7">
    <source>
        <dbReference type="ARBA" id="ARBA00022840"/>
    </source>
</evidence>
<feature type="transmembrane region" description="Helical" evidence="10">
    <location>
        <begin position="30"/>
        <end position="46"/>
    </location>
</feature>
<keyword evidence="7" id="KW-0067">ATP-binding</keyword>
<comment type="caution">
    <text evidence="13">The sequence shown here is derived from an EMBL/GenBank/DDBJ whole genome shotgun (WGS) entry which is preliminary data.</text>
</comment>
<keyword evidence="8" id="KW-0902">Two-component regulatory system</keyword>
<dbReference type="InterPro" id="IPR050482">
    <property type="entry name" value="Sensor_HK_TwoCompSys"/>
</dbReference>
<name>A0ABP5SZ00_9ACTN</name>
<dbReference type="InterPro" id="IPR011712">
    <property type="entry name" value="Sig_transdc_His_kin_sub3_dim/P"/>
</dbReference>
<evidence type="ECO:0000259" key="11">
    <source>
        <dbReference type="Pfam" id="PF02518"/>
    </source>
</evidence>
<comment type="catalytic activity">
    <reaction evidence="1">
        <text>ATP + protein L-histidine = ADP + protein N-phospho-L-histidine.</text>
        <dbReference type="EC" id="2.7.13.3"/>
    </reaction>
</comment>
<proteinExistence type="predicted"/>
<feature type="transmembrane region" description="Helical" evidence="10">
    <location>
        <begin position="52"/>
        <end position="69"/>
    </location>
</feature>
<evidence type="ECO:0000256" key="3">
    <source>
        <dbReference type="ARBA" id="ARBA00022553"/>
    </source>
</evidence>
<evidence type="ECO:0000259" key="12">
    <source>
        <dbReference type="Pfam" id="PF07730"/>
    </source>
</evidence>
<dbReference type="SUPFAM" id="SSF55874">
    <property type="entry name" value="ATPase domain of HSP90 chaperone/DNA topoisomerase II/histidine kinase"/>
    <property type="match status" value="1"/>
</dbReference>
<evidence type="ECO:0000256" key="4">
    <source>
        <dbReference type="ARBA" id="ARBA00022679"/>
    </source>
</evidence>
<keyword evidence="3" id="KW-0597">Phosphoprotein</keyword>
<dbReference type="CDD" id="cd16917">
    <property type="entry name" value="HATPase_UhpB-NarQ-NarX-like"/>
    <property type="match status" value="1"/>
</dbReference>
<feature type="region of interest" description="Disordered" evidence="9">
    <location>
        <begin position="351"/>
        <end position="375"/>
    </location>
</feature>
<evidence type="ECO:0000256" key="10">
    <source>
        <dbReference type="SAM" id="Phobius"/>
    </source>
</evidence>
<feature type="domain" description="Histidine kinase/HSP90-like ATPase" evidence="11">
    <location>
        <begin position="284"/>
        <end position="371"/>
    </location>
</feature>
<gene>
    <name evidence="13" type="ORF">GCM10010403_38700</name>
</gene>
<evidence type="ECO:0000256" key="9">
    <source>
        <dbReference type="SAM" id="MobiDB-lite"/>
    </source>
</evidence>
<dbReference type="Gene3D" id="3.30.565.10">
    <property type="entry name" value="Histidine kinase-like ATPase, C-terminal domain"/>
    <property type="match status" value="1"/>
</dbReference>
<evidence type="ECO:0000256" key="8">
    <source>
        <dbReference type="ARBA" id="ARBA00023012"/>
    </source>
</evidence>
<dbReference type="EMBL" id="BAAASX010000007">
    <property type="protein sequence ID" value="GAA2341985.1"/>
    <property type="molecule type" value="Genomic_DNA"/>
</dbReference>
<evidence type="ECO:0000313" key="14">
    <source>
        <dbReference type="Proteomes" id="UP001501584"/>
    </source>
</evidence>
<feature type="transmembrane region" description="Helical" evidence="10">
    <location>
        <begin position="125"/>
        <end position="143"/>
    </location>
</feature>
<feature type="transmembrane region" description="Helical" evidence="10">
    <location>
        <begin position="101"/>
        <end position="118"/>
    </location>
</feature>
<evidence type="ECO:0000313" key="13">
    <source>
        <dbReference type="EMBL" id="GAA2341985.1"/>
    </source>
</evidence>